<dbReference type="AlphaFoldDB" id="A0A0C9TMM5"/>
<dbReference type="HOGENOM" id="CLU_3107940_0_0_1"/>
<sequence>MKFITDKGSDGKEKVIGIAIKDIWGSGGGAGILKGEDKGSAEVWFDRIGEL</sequence>
<evidence type="ECO:0000313" key="1">
    <source>
        <dbReference type="EMBL" id="KIJ23099.1"/>
    </source>
</evidence>
<evidence type="ECO:0000313" key="2">
    <source>
        <dbReference type="Proteomes" id="UP000054279"/>
    </source>
</evidence>
<accession>A0A0C9TMM5</accession>
<reference evidence="1 2" key="1">
    <citation type="submission" date="2014-06" db="EMBL/GenBank/DDBJ databases">
        <title>Evolutionary Origins and Diversification of the Mycorrhizal Mutualists.</title>
        <authorList>
            <consortium name="DOE Joint Genome Institute"/>
            <consortium name="Mycorrhizal Genomics Consortium"/>
            <person name="Kohler A."/>
            <person name="Kuo A."/>
            <person name="Nagy L.G."/>
            <person name="Floudas D."/>
            <person name="Copeland A."/>
            <person name="Barry K.W."/>
            <person name="Cichocki N."/>
            <person name="Veneault-Fourrey C."/>
            <person name="LaButti K."/>
            <person name="Lindquist E.A."/>
            <person name="Lipzen A."/>
            <person name="Lundell T."/>
            <person name="Morin E."/>
            <person name="Murat C."/>
            <person name="Riley R."/>
            <person name="Ohm R."/>
            <person name="Sun H."/>
            <person name="Tunlid A."/>
            <person name="Henrissat B."/>
            <person name="Grigoriev I.V."/>
            <person name="Hibbett D.S."/>
            <person name="Martin F."/>
        </authorList>
    </citation>
    <scope>NUCLEOTIDE SEQUENCE [LARGE SCALE GENOMIC DNA]</scope>
    <source>
        <strain evidence="1 2">SS14</strain>
    </source>
</reference>
<dbReference type="Proteomes" id="UP000054279">
    <property type="component" value="Unassembled WGS sequence"/>
</dbReference>
<protein>
    <submittedName>
        <fullName evidence="1">Uncharacterized protein</fullName>
    </submittedName>
</protein>
<dbReference type="EMBL" id="KN837806">
    <property type="protein sequence ID" value="KIJ23099.1"/>
    <property type="molecule type" value="Genomic_DNA"/>
</dbReference>
<organism evidence="1 2">
    <name type="scientific">Sphaerobolus stellatus (strain SS14)</name>
    <dbReference type="NCBI Taxonomy" id="990650"/>
    <lineage>
        <taxon>Eukaryota</taxon>
        <taxon>Fungi</taxon>
        <taxon>Dikarya</taxon>
        <taxon>Basidiomycota</taxon>
        <taxon>Agaricomycotina</taxon>
        <taxon>Agaricomycetes</taxon>
        <taxon>Phallomycetidae</taxon>
        <taxon>Geastrales</taxon>
        <taxon>Sphaerobolaceae</taxon>
        <taxon>Sphaerobolus</taxon>
    </lineage>
</organism>
<keyword evidence="2" id="KW-1185">Reference proteome</keyword>
<name>A0A0C9TMM5_SPHS4</name>
<gene>
    <name evidence="1" type="ORF">M422DRAFT_39805</name>
</gene>
<proteinExistence type="predicted"/>